<protein>
    <submittedName>
        <fullName evidence="1">Predicted protein</fullName>
    </submittedName>
</protein>
<reference evidence="2" key="1">
    <citation type="submission" date="2008-02" db="EMBL/GenBank/DDBJ databases">
        <authorList>
            <consortium name="The Broad Institute Genome Sequencing Platform"/>
            <person name="Fischbach M."/>
            <person name="Ward D."/>
            <person name="Young S."/>
            <person name="Jaffe D."/>
            <person name="Gnerre S."/>
            <person name="Berlin A."/>
            <person name="Heiman D."/>
            <person name="Hepburn T."/>
            <person name="Sykes S."/>
            <person name="Alvarado L."/>
            <person name="Kodira C.D."/>
            <person name="Straight P."/>
            <person name="Clardy J."/>
            <person name="Hung D."/>
            <person name="Kolter R."/>
            <person name="Mekalanos J."/>
            <person name="Walker S."/>
            <person name="Walsh C.T."/>
            <person name="Lander E."/>
            <person name="Galagan J."/>
            <person name="Nusbaum C."/>
            <person name="Birren B."/>
        </authorList>
    </citation>
    <scope>NUCLEOTIDE SEQUENCE [LARGE SCALE GENOMIC DNA]</scope>
    <source>
        <strain evidence="2">ATCC 25486 / DSM 40338 / CBS 914.69 / JCM 4507 / NBRC 13074 / NRRL 2958 / 5647</strain>
    </source>
</reference>
<dbReference type="SUPFAM" id="SSF55931">
    <property type="entry name" value="Glutamine synthetase/guanido kinase"/>
    <property type="match status" value="1"/>
</dbReference>
<accession>D6X6K5</accession>
<dbReference type="GO" id="GO:0003824">
    <property type="term" value="F:catalytic activity"/>
    <property type="evidence" value="ECO:0007669"/>
    <property type="project" value="InterPro"/>
</dbReference>
<reference evidence="2" key="2">
    <citation type="submission" date="2009-10" db="EMBL/GenBank/DDBJ databases">
        <title>The genome sequence of Streptomyces pristinaespiralis strain ATCC 25486.</title>
        <authorList>
            <consortium name="The Broad Institute Genome Sequencing Platform"/>
            <consortium name="Broad Institute Microbial Sequencing Center"/>
            <person name="Fischbach M."/>
            <person name="Godfrey P."/>
            <person name="Ward D."/>
            <person name="Young S."/>
            <person name="Zeng Q."/>
            <person name="Koehrsen M."/>
            <person name="Alvarado L."/>
            <person name="Berlin A.M."/>
            <person name="Bochicchio J."/>
            <person name="Borenstein D."/>
            <person name="Chapman S.B."/>
            <person name="Chen Z."/>
            <person name="Engels R."/>
            <person name="Freedman E."/>
            <person name="Gellesch M."/>
            <person name="Goldberg J."/>
            <person name="Griggs A."/>
            <person name="Gujja S."/>
            <person name="Heilman E.R."/>
            <person name="Heiman D.I."/>
            <person name="Hepburn T.A."/>
            <person name="Howarth C."/>
            <person name="Jen D."/>
            <person name="Larson L."/>
            <person name="Lewis B."/>
            <person name="Mehta T."/>
            <person name="Park D."/>
            <person name="Pearson M."/>
            <person name="Richards J."/>
            <person name="Roberts A."/>
            <person name="Saif S."/>
            <person name="Shea T.D."/>
            <person name="Shenoy N."/>
            <person name="Sisk P."/>
            <person name="Stolte C."/>
            <person name="Sykes S.N."/>
            <person name="Thomson T."/>
            <person name="Walk T."/>
            <person name="White J."/>
            <person name="Yandava C."/>
            <person name="Straight P."/>
            <person name="Clardy J."/>
            <person name="Hung D."/>
            <person name="Kolter R."/>
            <person name="Mekalanos J."/>
            <person name="Walker S."/>
            <person name="Walsh C.T."/>
            <person name="Wieland-Brown L.C."/>
            <person name="Haas B."/>
            <person name="Nusbaum C."/>
            <person name="Birren B."/>
        </authorList>
    </citation>
    <scope>NUCLEOTIDE SEQUENCE [LARGE SCALE GENOMIC DNA]</scope>
    <source>
        <strain evidence="2">ATCC 25486 / DSM 40338 / CBS 914.69 / JCM 4507 / NBRC 13074 / NRRL 2958 / 5647</strain>
    </source>
</reference>
<dbReference type="Proteomes" id="UP000002805">
    <property type="component" value="Chromosome"/>
</dbReference>
<evidence type="ECO:0000313" key="2">
    <source>
        <dbReference type="Proteomes" id="UP000002805"/>
    </source>
</evidence>
<dbReference type="HOGENOM" id="CLU_2686329_0_0_11"/>
<name>D6X6K5_STRE2</name>
<gene>
    <name evidence="1" type="ORF">SSDG_07395</name>
</gene>
<proteinExistence type="predicted"/>
<sequence>MPFAVQAARLVDRVRPRLEEYGDLERVAAFLRRLDEHGCGAQRQRASWSRRSRPADVVDDLVVATAGTGPVSPA</sequence>
<organism evidence="1 2">
    <name type="scientific">Streptomyces pristinaespiralis (strain ATCC 25486 / DSM 40338 / CBS 914.69 / JCM 4507 / KCC S-0507 / NBRC 13074 / NRRL 2958 / 5647)</name>
    <dbReference type="NCBI Taxonomy" id="457429"/>
    <lineage>
        <taxon>Bacteria</taxon>
        <taxon>Bacillati</taxon>
        <taxon>Actinomycetota</taxon>
        <taxon>Actinomycetes</taxon>
        <taxon>Kitasatosporales</taxon>
        <taxon>Streptomycetaceae</taxon>
        <taxon>Streptomyces</taxon>
    </lineage>
</organism>
<dbReference type="Gene3D" id="3.30.590.20">
    <property type="match status" value="1"/>
</dbReference>
<dbReference type="AlphaFoldDB" id="D6X6K5"/>
<keyword evidence="2" id="KW-1185">Reference proteome</keyword>
<dbReference type="EMBL" id="CM000950">
    <property type="protein sequence ID" value="EFH32132.1"/>
    <property type="molecule type" value="Genomic_DNA"/>
</dbReference>
<dbReference type="InterPro" id="IPR014746">
    <property type="entry name" value="Gln_synth/guanido_kin_cat_dom"/>
</dbReference>
<evidence type="ECO:0000313" key="1">
    <source>
        <dbReference type="EMBL" id="EFH32132.1"/>
    </source>
</evidence>